<organism evidence="4">
    <name type="scientific">Hirondellea gigas</name>
    <dbReference type="NCBI Taxonomy" id="1518452"/>
    <lineage>
        <taxon>Eukaryota</taxon>
        <taxon>Metazoa</taxon>
        <taxon>Ecdysozoa</taxon>
        <taxon>Arthropoda</taxon>
        <taxon>Crustacea</taxon>
        <taxon>Multicrustacea</taxon>
        <taxon>Malacostraca</taxon>
        <taxon>Eumalacostraca</taxon>
        <taxon>Peracarida</taxon>
        <taxon>Amphipoda</taxon>
        <taxon>Amphilochidea</taxon>
        <taxon>Lysianassida</taxon>
        <taxon>Lysianassidira</taxon>
        <taxon>Lysianassoidea</taxon>
        <taxon>Lysianassidae</taxon>
        <taxon>Hirondellea</taxon>
    </lineage>
</organism>
<dbReference type="CDD" id="cd02619">
    <property type="entry name" value="Peptidase_C1"/>
    <property type="match status" value="1"/>
</dbReference>
<evidence type="ECO:0000256" key="1">
    <source>
        <dbReference type="ARBA" id="ARBA00008455"/>
    </source>
</evidence>
<proteinExistence type="evidence at transcript level"/>
<dbReference type="GO" id="GO:0006508">
    <property type="term" value="P:proteolysis"/>
    <property type="evidence" value="ECO:0007669"/>
    <property type="project" value="InterPro"/>
</dbReference>
<dbReference type="PANTHER" id="PTHR12411">
    <property type="entry name" value="CYSTEINE PROTEASE FAMILY C1-RELATED"/>
    <property type="match status" value="1"/>
</dbReference>
<dbReference type="InterPro" id="IPR000668">
    <property type="entry name" value="Peptidase_C1A_C"/>
</dbReference>
<dbReference type="Pfam" id="PF00112">
    <property type="entry name" value="Peptidase_C1"/>
    <property type="match status" value="1"/>
</dbReference>
<evidence type="ECO:0000259" key="3">
    <source>
        <dbReference type="SMART" id="SM00645"/>
    </source>
</evidence>
<sequence>MGSPMSLLYGASVDHKGPSNHYYGWNRDRPDERDHIFRVTLKQVKSASEEKMVDLRERCPKVYDQGALGSCTANAIGGAFEFDLLRQQLGDFIPSRLFIYFNERVIEGSVSYDAGAEIRDGIKTINKDGVCHEADWPYDISKFTEKPPKDCYLSAKGNLCLKYSRVSQKVESLKAVLVHERIPIVFGFAVHESFEDPKVAETGRMPMPGSEDEDPILGGHAVAVVGFNEEERVFIIRNSWGGSWGDSGYFYMPYDFISNPDECSDFWVVKYVEEDFETGDAPVPEPVPDAEKADDAA</sequence>
<dbReference type="AlphaFoldDB" id="A0A6A7FZX3"/>
<dbReference type="InterPro" id="IPR013128">
    <property type="entry name" value="Peptidase_C1A"/>
</dbReference>
<dbReference type="SUPFAM" id="SSF54001">
    <property type="entry name" value="Cysteine proteinases"/>
    <property type="match status" value="1"/>
</dbReference>
<comment type="similarity">
    <text evidence="1">Belongs to the peptidase C1 family.</text>
</comment>
<reference evidence="4" key="1">
    <citation type="submission" date="2017-11" db="EMBL/GenBank/DDBJ databases">
        <title>The sensing device of the deep-sea amphipod.</title>
        <authorList>
            <person name="Kobayashi H."/>
            <person name="Nagahama T."/>
            <person name="Arai W."/>
            <person name="Sasagawa Y."/>
            <person name="Umeda M."/>
            <person name="Hayashi T."/>
            <person name="Nikaido I."/>
            <person name="Watanabe H."/>
            <person name="Oguri K."/>
            <person name="Kitazato H."/>
            <person name="Fujioka K."/>
            <person name="Kido Y."/>
            <person name="Takami H."/>
        </authorList>
    </citation>
    <scope>NUCLEOTIDE SEQUENCE</scope>
    <source>
        <tissue evidence="4">Whole body</tissue>
    </source>
</reference>
<accession>A0A6A7FZX3</accession>
<dbReference type="PROSITE" id="PS00639">
    <property type="entry name" value="THIOL_PROTEASE_HIS"/>
    <property type="match status" value="1"/>
</dbReference>
<feature type="region of interest" description="Disordered" evidence="2">
    <location>
        <begin position="278"/>
        <end position="297"/>
    </location>
</feature>
<dbReference type="EMBL" id="IACT01004927">
    <property type="protein sequence ID" value="LAC24101.1"/>
    <property type="molecule type" value="mRNA"/>
</dbReference>
<dbReference type="Gene3D" id="3.90.70.10">
    <property type="entry name" value="Cysteine proteinases"/>
    <property type="match status" value="1"/>
</dbReference>
<dbReference type="InterPro" id="IPR038765">
    <property type="entry name" value="Papain-like_cys_pep_sf"/>
</dbReference>
<dbReference type="InterPro" id="IPR025660">
    <property type="entry name" value="Pept_his_AS"/>
</dbReference>
<dbReference type="SMART" id="SM00645">
    <property type="entry name" value="Pept_C1"/>
    <property type="match status" value="1"/>
</dbReference>
<evidence type="ECO:0000313" key="4">
    <source>
        <dbReference type="EMBL" id="LAC24101.1"/>
    </source>
</evidence>
<protein>
    <submittedName>
        <fullName evidence="4">Xylellain. Cysteine peptidase. MEROPS family C01A</fullName>
    </submittedName>
</protein>
<dbReference type="GO" id="GO:0008234">
    <property type="term" value="F:cysteine-type peptidase activity"/>
    <property type="evidence" value="ECO:0007669"/>
    <property type="project" value="InterPro"/>
</dbReference>
<evidence type="ECO:0000256" key="2">
    <source>
        <dbReference type="SAM" id="MobiDB-lite"/>
    </source>
</evidence>
<feature type="domain" description="Peptidase C1A papain C-terminal" evidence="3">
    <location>
        <begin position="49"/>
        <end position="273"/>
    </location>
</feature>
<name>A0A6A7FZX3_9CRUS</name>